<comment type="caution">
    <text evidence="1">The sequence shown here is derived from an EMBL/GenBank/DDBJ whole genome shotgun (WGS) entry which is preliminary data.</text>
</comment>
<protein>
    <submittedName>
        <fullName evidence="1">Uncharacterized protein</fullName>
    </submittedName>
</protein>
<dbReference type="AlphaFoldDB" id="A0A0F9RW25"/>
<organism evidence="1">
    <name type="scientific">marine sediment metagenome</name>
    <dbReference type="NCBI Taxonomy" id="412755"/>
    <lineage>
        <taxon>unclassified sequences</taxon>
        <taxon>metagenomes</taxon>
        <taxon>ecological metagenomes</taxon>
    </lineage>
</organism>
<sequence length="108" mass="12497">MKKHQVETKIFEFIFDILCFQESQLSLIKIQGIPRQRICCSCNNEIDLTDFVIVRIGIRLKGDKIVSQNVEIEPYCSNCIRICVTRSQKKHAEHKVGASGKICTFFFK</sequence>
<gene>
    <name evidence="1" type="ORF">LCGC14_0847710</name>
</gene>
<evidence type="ECO:0000313" key="1">
    <source>
        <dbReference type="EMBL" id="KKN29076.1"/>
    </source>
</evidence>
<accession>A0A0F9RW25</accession>
<proteinExistence type="predicted"/>
<dbReference type="EMBL" id="LAZR01002512">
    <property type="protein sequence ID" value="KKN29076.1"/>
    <property type="molecule type" value="Genomic_DNA"/>
</dbReference>
<name>A0A0F9RW25_9ZZZZ</name>
<reference evidence="1" key="1">
    <citation type="journal article" date="2015" name="Nature">
        <title>Complex archaea that bridge the gap between prokaryotes and eukaryotes.</title>
        <authorList>
            <person name="Spang A."/>
            <person name="Saw J.H."/>
            <person name="Jorgensen S.L."/>
            <person name="Zaremba-Niedzwiedzka K."/>
            <person name="Martijn J."/>
            <person name="Lind A.E."/>
            <person name="van Eijk R."/>
            <person name="Schleper C."/>
            <person name="Guy L."/>
            <person name="Ettema T.J."/>
        </authorList>
    </citation>
    <scope>NUCLEOTIDE SEQUENCE</scope>
</reference>